<gene>
    <name evidence="4" type="ORF">DI632_00985</name>
</gene>
<dbReference type="Pfam" id="PF20172">
    <property type="entry name" value="DUF6538"/>
    <property type="match status" value="1"/>
</dbReference>
<dbReference type="GO" id="GO:0003677">
    <property type="term" value="F:DNA binding"/>
    <property type="evidence" value="ECO:0007669"/>
    <property type="project" value="UniProtKB-KW"/>
</dbReference>
<evidence type="ECO:0000313" key="4">
    <source>
        <dbReference type="EMBL" id="PZO80650.1"/>
    </source>
</evidence>
<comment type="caution">
    <text evidence="4">The sequence shown here is derived from an EMBL/GenBank/DDBJ whole genome shotgun (WGS) entry which is preliminary data.</text>
</comment>
<dbReference type="InterPro" id="IPR013762">
    <property type="entry name" value="Integrase-like_cat_sf"/>
</dbReference>
<dbReference type="EMBL" id="QFNF01000002">
    <property type="protein sequence ID" value="PZO80650.1"/>
    <property type="molecule type" value="Genomic_DNA"/>
</dbReference>
<dbReference type="GO" id="GO:0006310">
    <property type="term" value="P:DNA recombination"/>
    <property type="evidence" value="ECO:0007669"/>
    <property type="project" value="UniProtKB-KW"/>
</dbReference>
<keyword evidence="2" id="KW-0233">DNA recombination</keyword>
<evidence type="ECO:0000313" key="5">
    <source>
        <dbReference type="Proteomes" id="UP000248614"/>
    </source>
</evidence>
<dbReference type="InterPro" id="IPR046668">
    <property type="entry name" value="DUF6538"/>
</dbReference>
<dbReference type="CDD" id="cd01184">
    <property type="entry name" value="INT_C_like_1"/>
    <property type="match status" value="1"/>
</dbReference>
<dbReference type="GO" id="GO:0015074">
    <property type="term" value="P:DNA integration"/>
    <property type="evidence" value="ECO:0007669"/>
    <property type="project" value="InterPro"/>
</dbReference>
<dbReference type="Gene3D" id="1.10.150.130">
    <property type="match status" value="1"/>
</dbReference>
<dbReference type="AlphaFoldDB" id="A0A2W4ZEC8"/>
<name>A0A2W4ZEC8_9SPHN</name>
<dbReference type="InterPro" id="IPR011010">
    <property type="entry name" value="DNA_brk_join_enz"/>
</dbReference>
<evidence type="ECO:0000256" key="2">
    <source>
        <dbReference type="ARBA" id="ARBA00023172"/>
    </source>
</evidence>
<reference evidence="4 5" key="1">
    <citation type="submission" date="2017-08" db="EMBL/GenBank/DDBJ databases">
        <title>Infants hospitalized years apart are colonized by the same room-sourced microbial strains.</title>
        <authorList>
            <person name="Brooks B."/>
            <person name="Olm M.R."/>
            <person name="Firek B.A."/>
            <person name="Baker R."/>
            <person name="Thomas B.C."/>
            <person name="Morowitz M.J."/>
            <person name="Banfield J.F."/>
        </authorList>
    </citation>
    <scope>NUCLEOTIDE SEQUENCE [LARGE SCALE GENOMIC DNA]</scope>
    <source>
        <strain evidence="4">S2_018_000_R3_110</strain>
    </source>
</reference>
<organism evidence="4 5">
    <name type="scientific">Sphingomonas hengshuiensis</name>
    <dbReference type="NCBI Taxonomy" id="1609977"/>
    <lineage>
        <taxon>Bacteria</taxon>
        <taxon>Pseudomonadati</taxon>
        <taxon>Pseudomonadota</taxon>
        <taxon>Alphaproteobacteria</taxon>
        <taxon>Sphingomonadales</taxon>
        <taxon>Sphingomonadaceae</taxon>
        <taxon>Sphingomonas</taxon>
    </lineage>
</organism>
<sequence>MGRRMSHSVKRAKSKNEQFRMAVPPDIRHLVGKIEWTASLGTTDPVAAAARRGELIALYKNEVLRLRGQLAKKPVEDALALLDRGFERLAGIRGSMDKAIAEQLTLLASTVIDSWLPADQLGQPQDWGGMTIWEAPGDPEPVPSIDTEPEREIFRVRAALLEGTGRTDGILYRRLAALLLERRVFKPIQFAVSYMTSIEPKLKLNRDDVHEAVAAAYLERLAGHRFNSWPANAEAAVEAILSIPGAAARAHVAMPSSQTVATGLWALPLSKGLEVWIKARAPSVSAVTEATRSVSRFITLVGDMTLADITRPHVTEFRDLIADMPPRSTPAKLAAAGVTLRAAIEAYRDVRQAWKDSGGKDAEPEQLAPGTVKKDVGALSQILSVIVEESGTGVNVAEGILIHGYSKKKSRQKKPRLSLTSAMMQKLFDSPLFTGCAGRTPAKRHRAGRYIFQDELYWAFLFGVMSGPRLREIGQIALSDVHSSDMRRTYGDEYEGHCTFVHITGTGAGQSTKTESSERFVVIHDRLIELGFDDYVARRRAAGKTTLFDFNGRSAASFVKTLSNRLNRYIDEAVTDDDRYVFHSMRHEFTDRAELSEIPARVANSIKGHATVGVADSYGSVSILAQYEALKKLKVNFIDWERLLRARVRTH</sequence>
<protein>
    <recommendedName>
        <fullName evidence="3">DUF6538 domain-containing protein</fullName>
    </recommendedName>
</protein>
<evidence type="ECO:0000256" key="1">
    <source>
        <dbReference type="ARBA" id="ARBA00023125"/>
    </source>
</evidence>
<feature type="domain" description="DUF6538" evidence="3">
    <location>
        <begin position="19"/>
        <end position="67"/>
    </location>
</feature>
<proteinExistence type="predicted"/>
<dbReference type="SUPFAM" id="SSF56349">
    <property type="entry name" value="DNA breaking-rejoining enzymes"/>
    <property type="match status" value="1"/>
</dbReference>
<dbReference type="Proteomes" id="UP000248614">
    <property type="component" value="Unassembled WGS sequence"/>
</dbReference>
<keyword evidence="1" id="KW-0238">DNA-binding</keyword>
<evidence type="ECO:0000259" key="3">
    <source>
        <dbReference type="Pfam" id="PF20172"/>
    </source>
</evidence>
<dbReference type="InterPro" id="IPR010998">
    <property type="entry name" value="Integrase_recombinase_N"/>
</dbReference>
<accession>A0A2W4ZEC8</accession>
<dbReference type="Gene3D" id="1.10.443.10">
    <property type="entry name" value="Intergrase catalytic core"/>
    <property type="match status" value="1"/>
</dbReference>